<proteinExistence type="predicted"/>
<keyword evidence="2" id="KW-1185">Reference proteome</keyword>
<dbReference type="Proteomes" id="UP001595384">
    <property type="component" value="Unassembled WGS sequence"/>
</dbReference>
<name>A0ABV7CBD0_9VIBR</name>
<evidence type="ECO:0000313" key="2">
    <source>
        <dbReference type="Proteomes" id="UP001595384"/>
    </source>
</evidence>
<dbReference type="RefSeq" id="WP_123016245.1">
    <property type="nucleotide sequence ID" value="NZ_AP024911.1"/>
</dbReference>
<dbReference type="EMBL" id="JBHRSE010000119">
    <property type="protein sequence ID" value="MFC3025407.1"/>
    <property type="molecule type" value="Genomic_DNA"/>
</dbReference>
<evidence type="ECO:0008006" key="3">
    <source>
        <dbReference type="Google" id="ProtNLM"/>
    </source>
</evidence>
<sequence length="130" mass="14543">MLHSNDSMTSLLPTGLHAHPALSVQASSMMQRLALLSNQRQWILYTAECPRPQISELSSYHVDFHKVIHMKPSQRHDEVNTVLQAIRSGTASAVVASHRIPTALRQLLITKGKQHQCEVFFVSPTTQALH</sequence>
<accession>A0ABV7CBD0</accession>
<organism evidence="1 2">
    <name type="scientific">Vibrio zhugei</name>
    <dbReference type="NCBI Taxonomy" id="2479546"/>
    <lineage>
        <taxon>Bacteria</taxon>
        <taxon>Pseudomonadati</taxon>
        <taxon>Pseudomonadota</taxon>
        <taxon>Gammaproteobacteria</taxon>
        <taxon>Vibrionales</taxon>
        <taxon>Vibrionaceae</taxon>
        <taxon>Vibrio</taxon>
    </lineage>
</organism>
<comment type="caution">
    <text evidence="1">The sequence shown here is derived from an EMBL/GenBank/DDBJ whole genome shotgun (WGS) entry which is preliminary data.</text>
</comment>
<reference evidence="2" key="1">
    <citation type="journal article" date="2019" name="Int. J. Syst. Evol. Microbiol.">
        <title>The Global Catalogue of Microorganisms (GCM) 10K type strain sequencing project: providing services to taxonomists for standard genome sequencing and annotation.</title>
        <authorList>
            <consortium name="The Broad Institute Genomics Platform"/>
            <consortium name="The Broad Institute Genome Sequencing Center for Infectious Disease"/>
            <person name="Wu L."/>
            <person name="Ma J."/>
        </authorList>
    </citation>
    <scope>NUCLEOTIDE SEQUENCE [LARGE SCALE GENOMIC DNA]</scope>
    <source>
        <strain evidence="2">KCTC 62784</strain>
    </source>
</reference>
<protein>
    <recommendedName>
        <fullName evidence="3">50S ribosomal protein L7ae</fullName>
    </recommendedName>
</protein>
<gene>
    <name evidence="1" type="ORF">ACFODT_16520</name>
</gene>
<dbReference type="InterPro" id="IPR027417">
    <property type="entry name" value="P-loop_NTPase"/>
</dbReference>
<dbReference type="SUPFAM" id="SSF52540">
    <property type="entry name" value="P-loop containing nucleoside triphosphate hydrolases"/>
    <property type="match status" value="1"/>
</dbReference>
<evidence type="ECO:0000313" key="1">
    <source>
        <dbReference type="EMBL" id="MFC3025407.1"/>
    </source>
</evidence>
<dbReference type="Gene3D" id="3.40.50.300">
    <property type="entry name" value="P-loop containing nucleotide triphosphate hydrolases"/>
    <property type="match status" value="1"/>
</dbReference>